<evidence type="ECO:0000313" key="2">
    <source>
        <dbReference type="Proteomes" id="UP000618795"/>
    </source>
</evidence>
<reference evidence="1" key="2">
    <citation type="submission" date="2020-09" db="EMBL/GenBank/DDBJ databases">
        <authorList>
            <person name="Sun Q."/>
            <person name="Ohkuma M."/>
        </authorList>
    </citation>
    <scope>NUCLEOTIDE SEQUENCE</scope>
    <source>
        <strain evidence="1">JCM 4369</strain>
    </source>
</reference>
<gene>
    <name evidence="1" type="ORF">GCM10010260_75260</name>
</gene>
<protein>
    <submittedName>
        <fullName evidence="1">Uncharacterized protein</fullName>
    </submittedName>
</protein>
<dbReference type="EMBL" id="BMTD01000026">
    <property type="protein sequence ID" value="GGV23878.1"/>
    <property type="molecule type" value="Genomic_DNA"/>
</dbReference>
<proteinExistence type="predicted"/>
<keyword evidence="2" id="KW-1185">Reference proteome</keyword>
<accession>A0A918MFK3</accession>
<organism evidence="1 2">
    <name type="scientific">Streptomyces filipinensis</name>
    <dbReference type="NCBI Taxonomy" id="66887"/>
    <lineage>
        <taxon>Bacteria</taxon>
        <taxon>Bacillati</taxon>
        <taxon>Actinomycetota</taxon>
        <taxon>Actinomycetes</taxon>
        <taxon>Kitasatosporales</taxon>
        <taxon>Streptomycetaceae</taxon>
        <taxon>Streptomyces</taxon>
    </lineage>
</organism>
<dbReference type="Proteomes" id="UP000618795">
    <property type="component" value="Unassembled WGS sequence"/>
</dbReference>
<sequence length="71" mass="7237">MLPGITGSAAFRAAARAGAADAGGVSGTARAAAQVTPIEQTAIHGVPRDEVRNPRMLTILDIVRQICPSVN</sequence>
<evidence type="ECO:0000313" key="1">
    <source>
        <dbReference type="EMBL" id="GGV23878.1"/>
    </source>
</evidence>
<comment type="caution">
    <text evidence="1">The sequence shown here is derived from an EMBL/GenBank/DDBJ whole genome shotgun (WGS) entry which is preliminary data.</text>
</comment>
<reference evidence="1" key="1">
    <citation type="journal article" date="2014" name="Int. J. Syst. Evol. Microbiol.">
        <title>Complete genome sequence of Corynebacterium casei LMG S-19264T (=DSM 44701T), isolated from a smear-ripened cheese.</title>
        <authorList>
            <consortium name="US DOE Joint Genome Institute (JGI-PGF)"/>
            <person name="Walter F."/>
            <person name="Albersmeier A."/>
            <person name="Kalinowski J."/>
            <person name="Ruckert C."/>
        </authorList>
    </citation>
    <scope>NUCLEOTIDE SEQUENCE</scope>
    <source>
        <strain evidence="1">JCM 4369</strain>
    </source>
</reference>
<dbReference type="AlphaFoldDB" id="A0A918MFK3"/>
<name>A0A918MFK3_9ACTN</name>